<dbReference type="Proteomes" id="UP000233293">
    <property type="component" value="Unassembled WGS sequence"/>
</dbReference>
<dbReference type="AlphaFoldDB" id="A0A2N3PR54"/>
<feature type="transmembrane region" description="Helical" evidence="8">
    <location>
        <begin position="288"/>
        <end position="307"/>
    </location>
</feature>
<keyword evidence="6 8" id="KW-1133">Transmembrane helix</keyword>
<proteinExistence type="predicted"/>
<keyword evidence="3" id="KW-1003">Cell membrane</keyword>
<evidence type="ECO:0000256" key="5">
    <source>
        <dbReference type="ARBA" id="ARBA00022692"/>
    </source>
</evidence>
<keyword evidence="4" id="KW-0997">Cell inner membrane</keyword>
<evidence type="ECO:0000256" key="2">
    <source>
        <dbReference type="ARBA" id="ARBA00022448"/>
    </source>
</evidence>
<feature type="transmembrane region" description="Helical" evidence="8">
    <location>
        <begin position="234"/>
        <end position="255"/>
    </location>
</feature>
<keyword evidence="2" id="KW-0813">Transport</keyword>
<dbReference type="GO" id="GO:0022857">
    <property type="term" value="F:transmembrane transporter activity"/>
    <property type="evidence" value="ECO:0007669"/>
    <property type="project" value="InterPro"/>
</dbReference>
<dbReference type="OrthoDB" id="192433at2"/>
<feature type="transmembrane region" description="Helical" evidence="8">
    <location>
        <begin position="137"/>
        <end position="162"/>
    </location>
</feature>
<dbReference type="CDD" id="cd06579">
    <property type="entry name" value="TM_PBP1_transp_AraH_like"/>
    <property type="match status" value="1"/>
</dbReference>
<evidence type="ECO:0000256" key="6">
    <source>
        <dbReference type="ARBA" id="ARBA00022989"/>
    </source>
</evidence>
<evidence type="ECO:0000256" key="7">
    <source>
        <dbReference type="ARBA" id="ARBA00023136"/>
    </source>
</evidence>
<evidence type="ECO:0000313" key="10">
    <source>
        <dbReference type="Proteomes" id="UP000233293"/>
    </source>
</evidence>
<dbReference type="PANTHER" id="PTHR32196:SF21">
    <property type="entry name" value="ABC TRANSPORTER PERMEASE PROTEIN YPHD-RELATED"/>
    <property type="match status" value="1"/>
</dbReference>
<accession>A0A2N3PR54</accession>
<evidence type="ECO:0000256" key="3">
    <source>
        <dbReference type="ARBA" id="ARBA00022475"/>
    </source>
</evidence>
<evidence type="ECO:0000256" key="8">
    <source>
        <dbReference type="SAM" id="Phobius"/>
    </source>
</evidence>
<comment type="subcellular location">
    <subcellularLocation>
        <location evidence="1">Cell membrane</location>
        <topology evidence="1">Multi-pass membrane protein</topology>
    </subcellularLocation>
</comment>
<dbReference type="RefSeq" id="WP_101252335.1">
    <property type="nucleotide sequence ID" value="NZ_PIUM01000026.1"/>
</dbReference>
<keyword evidence="5 8" id="KW-0812">Transmembrane</keyword>
<dbReference type="GO" id="GO:0005886">
    <property type="term" value="C:plasma membrane"/>
    <property type="evidence" value="ECO:0007669"/>
    <property type="project" value="UniProtKB-SubCell"/>
</dbReference>
<feature type="transmembrane region" description="Helical" evidence="8">
    <location>
        <begin position="313"/>
        <end position="332"/>
    </location>
</feature>
<keyword evidence="7 8" id="KW-0472">Membrane</keyword>
<dbReference type="PANTHER" id="PTHR32196">
    <property type="entry name" value="ABC TRANSPORTER PERMEASE PROTEIN YPHD-RELATED-RELATED"/>
    <property type="match status" value="1"/>
</dbReference>
<dbReference type="Pfam" id="PF02653">
    <property type="entry name" value="BPD_transp_2"/>
    <property type="match status" value="1"/>
</dbReference>
<evidence type="ECO:0000256" key="1">
    <source>
        <dbReference type="ARBA" id="ARBA00004651"/>
    </source>
</evidence>
<reference evidence="10" key="1">
    <citation type="submission" date="2017-12" db="EMBL/GenBank/DDBJ databases">
        <title>Draft genome sequence of Telmatospirillum siberiense 26-4b1T, an acidotolerant peatland alphaproteobacterium potentially involved in sulfur cycling.</title>
        <authorList>
            <person name="Hausmann B."/>
            <person name="Pjevac P."/>
            <person name="Schreck K."/>
            <person name="Herbold C.W."/>
            <person name="Daims H."/>
            <person name="Wagner M."/>
            <person name="Pester M."/>
            <person name="Loy A."/>
        </authorList>
    </citation>
    <scope>NUCLEOTIDE SEQUENCE [LARGE SCALE GENOMIC DNA]</scope>
    <source>
        <strain evidence="10">26-4b1</strain>
    </source>
</reference>
<feature type="transmembrane region" description="Helical" evidence="8">
    <location>
        <begin position="107"/>
        <end position="130"/>
    </location>
</feature>
<dbReference type="InterPro" id="IPR001851">
    <property type="entry name" value="ABC_transp_permease"/>
</dbReference>
<name>A0A2N3PR54_9PROT</name>
<comment type="caution">
    <text evidence="9">The sequence shown here is derived from an EMBL/GenBank/DDBJ whole genome shotgun (WGS) entry which is preliminary data.</text>
</comment>
<evidence type="ECO:0000313" key="9">
    <source>
        <dbReference type="EMBL" id="PKU22862.1"/>
    </source>
</evidence>
<sequence length="340" mass="34832">MTTATAALPPRHRDPAGLLRRIFIRVGILPFFLILALLVFSSVSGNFLTGANMINVTRQSVYLILVALGQMIVLVTGGFDLAVGTTIALTSVVTATAMTTLATGSTIGVFGIIGLGIGAGLLTSLGIGLVNGFGVAYLGVSPFIMTLGVQSVGMGLALYLTGGVPISGLPPEFSDSFGFGRMLGIPVPIMVAMAAIAVIWLFVGQTRLGKEIYAVGGNARAAVLSGINVGRTLVIAYALCAILTSISGILLTARVESGEANLGATIALESIAACVIGGVSLHGGIGRVGNVILGAFFIVLMQNGMNLAKLGSYVQMILLGGLLILAVIADHFRYRLILGK</sequence>
<organism evidence="9 10">
    <name type="scientific">Telmatospirillum siberiense</name>
    <dbReference type="NCBI Taxonomy" id="382514"/>
    <lineage>
        <taxon>Bacteria</taxon>
        <taxon>Pseudomonadati</taxon>
        <taxon>Pseudomonadota</taxon>
        <taxon>Alphaproteobacteria</taxon>
        <taxon>Rhodospirillales</taxon>
        <taxon>Rhodospirillaceae</taxon>
        <taxon>Telmatospirillum</taxon>
    </lineage>
</organism>
<protein>
    <submittedName>
        <fullName evidence="9">ABC transporter permease</fullName>
    </submittedName>
</protein>
<feature type="transmembrane region" description="Helical" evidence="8">
    <location>
        <begin position="61"/>
        <end position="87"/>
    </location>
</feature>
<evidence type="ECO:0000256" key="4">
    <source>
        <dbReference type="ARBA" id="ARBA00022519"/>
    </source>
</evidence>
<feature type="transmembrane region" description="Helical" evidence="8">
    <location>
        <begin position="182"/>
        <end position="203"/>
    </location>
</feature>
<gene>
    <name evidence="9" type="ORF">CWS72_19605</name>
</gene>
<feature type="transmembrane region" description="Helical" evidence="8">
    <location>
        <begin position="22"/>
        <end position="49"/>
    </location>
</feature>
<keyword evidence="10" id="KW-1185">Reference proteome</keyword>
<dbReference type="EMBL" id="PIUM01000026">
    <property type="protein sequence ID" value="PKU22862.1"/>
    <property type="molecule type" value="Genomic_DNA"/>
</dbReference>